<dbReference type="Pfam" id="PF00270">
    <property type="entry name" value="DEAD"/>
    <property type="match status" value="1"/>
</dbReference>
<dbReference type="GO" id="GO:0005524">
    <property type="term" value="F:ATP binding"/>
    <property type="evidence" value="ECO:0007669"/>
    <property type="project" value="UniProtKB-KW"/>
</dbReference>
<evidence type="ECO:0000256" key="1">
    <source>
        <dbReference type="ARBA" id="ARBA00022741"/>
    </source>
</evidence>
<dbReference type="Pfam" id="PF19131">
    <property type="entry name" value="DUF5814"/>
    <property type="match status" value="1"/>
</dbReference>
<comment type="caution">
    <text evidence="8">The sequence shown here is derived from an EMBL/GenBank/DDBJ whole genome shotgun (WGS) entry which is preliminary data.</text>
</comment>
<dbReference type="Proteomes" id="UP000092403">
    <property type="component" value="Unassembled WGS sequence"/>
</dbReference>
<reference evidence="9 10" key="1">
    <citation type="journal article" date="2016" name="ISME J.">
        <title>Chasing the elusive Euryarchaeota class WSA2: genomes reveal a uniquely fastidious methyl-reducing methanogen.</title>
        <authorList>
            <person name="Nobu M.K."/>
            <person name="Narihiro T."/>
            <person name="Kuroda K."/>
            <person name="Mei R."/>
            <person name="Liu W.T."/>
        </authorList>
    </citation>
    <scope>NUCLEOTIDE SEQUENCE [LARGE SCALE GENOMIC DNA]</scope>
    <source>
        <strain evidence="7">B15fssc0709_Meth_Bin003</strain>
        <strain evidence="8">BMIXfssc0709_Meth_Bin006</strain>
    </source>
</reference>
<dbReference type="PATRIC" id="fig|1706437.3.peg.207"/>
<gene>
    <name evidence="7" type="ORF">APG11_00208</name>
    <name evidence="8" type="ORF">APG12_00218</name>
</gene>
<evidence type="ECO:0000256" key="4">
    <source>
        <dbReference type="ARBA" id="ARBA00022840"/>
    </source>
</evidence>
<keyword evidence="1" id="KW-0547">Nucleotide-binding</keyword>
<dbReference type="PATRIC" id="fig|1706438.3.peg.218"/>
<evidence type="ECO:0000313" key="8">
    <source>
        <dbReference type="EMBL" id="KYC51293.1"/>
    </source>
</evidence>
<feature type="domain" description="Helicase ATP-binding" evidence="5">
    <location>
        <begin position="225"/>
        <end position="394"/>
    </location>
</feature>
<dbReference type="AlphaFoldDB" id="A0A150J237"/>
<dbReference type="PROSITE" id="PS51194">
    <property type="entry name" value="HELICASE_CTER"/>
    <property type="match status" value="1"/>
</dbReference>
<dbReference type="GO" id="GO:0140097">
    <property type="term" value="F:catalytic activity, acting on DNA"/>
    <property type="evidence" value="ECO:0007669"/>
    <property type="project" value="UniProtKB-ARBA"/>
</dbReference>
<dbReference type="InterPro" id="IPR011545">
    <property type="entry name" value="DEAD/DEAH_box_helicase_dom"/>
</dbReference>
<dbReference type="InterPro" id="IPR001650">
    <property type="entry name" value="Helicase_C-like"/>
</dbReference>
<dbReference type="SMART" id="SM00487">
    <property type="entry name" value="DEXDc"/>
    <property type="match status" value="1"/>
</dbReference>
<evidence type="ECO:0000256" key="3">
    <source>
        <dbReference type="ARBA" id="ARBA00022806"/>
    </source>
</evidence>
<dbReference type="PANTHER" id="PTHR47961">
    <property type="entry name" value="DNA POLYMERASE THETA, PUTATIVE (AFU_ORTHOLOGUE AFUA_1G05260)-RELATED"/>
    <property type="match status" value="1"/>
</dbReference>
<evidence type="ECO:0000313" key="10">
    <source>
        <dbReference type="Proteomes" id="UP000092403"/>
    </source>
</evidence>
<sequence length="816" mass="93226">MLIAVRNKKKKDEVEILEVRTGKIIVKYILVLAQDGERFVPKKFRKIEDEKEITLMPKESLKLLRSDTIYISKDHFVEDILNLFINMLKSYGAKFDFISLCKFCLIDNRINTKGTPYTYRSEPICEICAKSEITKDLTYKGIKDTKLAEKLLKRYSDVDRVLMVFDPKFDPTKDSSITMYDRIDSSPLDIKIYKISDLDIFDEFKDRFASRGINELTPVQSIAIDKGLFKGNNFLVMSETASGKTLIGELSFFSRYKKGDKLLYLSPLVSLSLQKYEDFRDNYPNNSVSLRVGLSRIAENPKDINRSLDSDIIIGTYEGIDQIFRSGGSINGISTIVIDEIHMLQDKERGPLLDSLISRLYVLYPNAQFIGLSATVGNPKELSDILKMELVSYDKRPVPLERHVIFCTGHGGKLYTISRLIRKENSEISSKGHRGQVIVFSNSRKNCHSLAEHFKTRGINAAAYHSGLPFKDRREIETKFWKGKLDAVVTTAALAAGVDFPASAVTFETLSMGIEPLKIFEFQQMIGRAGRPTFHDKGKAYLLIDPQEKYGEVSEEEHCFYLLDNKSEKVDIQYDRDISLERTLSIISTFSNLSVGDIKNNFEMGFAPTFDTEFIDFLRKEGLIEIKSDKVNITKFGRIVSSNFLNIPHALFMKKFNGEDVREIIFQTLPFPNTYLTSKLQAILKIDSSSLFSGTTLEKIYFQNRKQALSKHGEEVLINLLTEFFACGCKDAPYCNCPKIEIGKRLLELRKAKLSPNRISEEFRKEYGLKIFSADLINWLDSAIRTLETAEKIFGLYGKDKQRRATIKEIEYIVGR</sequence>
<protein>
    <submittedName>
        <fullName evidence="8">Putative ski2-type helicase</fullName>
        <ecNumber evidence="8">3.6.4.-</ecNumber>
    </submittedName>
</protein>
<accession>A0A150IU69</accession>
<dbReference type="PROSITE" id="PS51192">
    <property type="entry name" value="HELICASE_ATP_BIND_1"/>
    <property type="match status" value="1"/>
</dbReference>
<feature type="domain" description="Helicase C-terminal" evidence="6">
    <location>
        <begin position="416"/>
        <end position="578"/>
    </location>
</feature>
<accession>A0A150J237</accession>
<dbReference type="InterPro" id="IPR043852">
    <property type="entry name" value="DUF5814"/>
</dbReference>
<dbReference type="EMBL" id="LNGF01000003">
    <property type="protein sequence ID" value="KYC48537.1"/>
    <property type="molecule type" value="Genomic_DNA"/>
</dbReference>
<dbReference type="GO" id="GO:0016787">
    <property type="term" value="F:hydrolase activity"/>
    <property type="evidence" value="ECO:0007669"/>
    <property type="project" value="UniProtKB-KW"/>
</dbReference>
<keyword evidence="4" id="KW-0067">ATP-binding</keyword>
<evidence type="ECO:0000259" key="6">
    <source>
        <dbReference type="PROSITE" id="PS51194"/>
    </source>
</evidence>
<dbReference type="InterPro" id="IPR027417">
    <property type="entry name" value="P-loop_NTPase"/>
</dbReference>
<name>A0A150J237_9EURY</name>
<dbReference type="SMART" id="SM00490">
    <property type="entry name" value="HELICc"/>
    <property type="match status" value="1"/>
</dbReference>
<dbReference type="Pfam" id="PF00271">
    <property type="entry name" value="Helicase_C"/>
    <property type="match status" value="1"/>
</dbReference>
<dbReference type="SUPFAM" id="SSF52540">
    <property type="entry name" value="P-loop containing nucleoside triphosphate hydrolases"/>
    <property type="match status" value="1"/>
</dbReference>
<dbReference type="Proteomes" id="UP000091929">
    <property type="component" value="Unassembled WGS sequence"/>
</dbReference>
<evidence type="ECO:0000259" key="5">
    <source>
        <dbReference type="PROSITE" id="PS51192"/>
    </source>
</evidence>
<proteinExistence type="predicted"/>
<dbReference type="InterPro" id="IPR014001">
    <property type="entry name" value="Helicase_ATP-bd"/>
</dbReference>
<keyword evidence="2 8" id="KW-0378">Hydrolase</keyword>
<dbReference type="Gene3D" id="3.40.50.300">
    <property type="entry name" value="P-loop containing nucleotide triphosphate hydrolases"/>
    <property type="match status" value="2"/>
</dbReference>
<dbReference type="GO" id="GO:0004386">
    <property type="term" value="F:helicase activity"/>
    <property type="evidence" value="ECO:0007669"/>
    <property type="project" value="UniProtKB-KW"/>
</dbReference>
<organism evidence="8 10">
    <name type="scientific">Candidatus Methanofastidiosum methylothiophilum</name>
    <dbReference type="NCBI Taxonomy" id="1705564"/>
    <lineage>
        <taxon>Archaea</taxon>
        <taxon>Methanobacteriati</taxon>
        <taxon>Methanobacteriota</taxon>
        <taxon>Stenosarchaea group</taxon>
        <taxon>Candidatus Methanofastidiosia</taxon>
        <taxon>Candidatus Methanofastidiosales</taxon>
        <taxon>Candidatus Methanofastidiosaceae</taxon>
        <taxon>Candidatus Methanofastidiosum</taxon>
    </lineage>
</organism>
<evidence type="ECO:0000313" key="7">
    <source>
        <dbReference type="EMBL" id="KYC48537.1"/>
    </source>
</evidence>
<dbReference type="InterPro" id="IPR050474">
    <property type="entry name" value="Hel308_SKI2-like"/>
</dbReference>
<keyword evidence="3 8" id="KW-0347">Helicase</keyword>
<dbReference type="PANTHER" id="PTHR47961:SF1">
    <property type="entry name" value="ATP-DEPENDENT HELICASE MJ1401-RELATED"/>
    <property type="match status" value="1"/>
</dbReference>
<dbReference type="EMBL" id="LNJC01000002">
    <property type="protein sequence ID" value="KYC51293.1"/>
    <property type="molecule type" value="Genomic_DNA"/>
</dbReference>
<dbReference type="EC" id="3.6.4.-" evidence="8"/>
<evidence type="ECO:0000256" key="2">
    <source>
        <dbReference type="ARBA" id="ARBA00022801"/>
    </source>
</evidence>
<evidence type="ECO:0000313" key="9">
    <source>
        <dbReference type="Proteomes" id="UP000091929"/>
    </source>
</evidence>
<dbReference type="GO" id="GO:0003676">
    <property type="term" value="F:nucleic acid binding"/>
    <property type="evidence" value="ECO:0007669"/>
    <property type="project" value="InterPro"/>
</dbReference>